<name>A0A543GCM8_9PSEU</name>
<feature type="region of interest" description="Disordered" evidence="6">
    <location>
        <begin position="290"/>
        <end position="353"/>
    </location>
</feature>
<dbReference type="Pfam" id="PF00069">
    <property type="entry name" value="Pkinase"/>
    <property type="match status" value="1"/>
</dbReference>
<evidence type="ECO:0000256" key="2">
    <source>
        <dbReference type="ARBA" id="ARBA00022741"/>
    </source>
</evidence>
<keyword evidence="1" id="KW-0808">Transferase</keyword>
<dbReference type="PROSITE" id="PS00107">
    <property type="entry name" value="PROTEIN_KINASE_ATP"/>
    <property type="match status" value="1"/>
</dbReference>
<keyword evidence="9" id="KW-1185">Reference proteome</keyword>
<sequence length="601" mass="64134">MRELRAGEPLAIGRYRIVGVIGAGGMGRVFLGVSPDGRLAAIKQVLSTFAEDPQFRQRFAQEISASRKVSGAFTAALMDADPHAEAPWLASVFVPAPALDTVIRTHGPLPESALWRLTVGLAIALQEIHRVGLIHRDFKPGNVLLTDDGPRVIDFGIAHAVNDTAQRLTQTGAVVGSPAYLSPEQIDNRPLTPASDVFALGAILTYSATGYSAFGDGPVPALIYRIATAEPDLTGVPPDLRPMIAACLDKDPTRRPTTQQLLHHIGPLDPAGDWLPAPVHHMIYSRAEEARRLSRTPTRTHPGMSTDPGNYPGATPDTGTPTVLPGSYTPTPTTGRSARVPEQAAPPAGRPRRARIAATVGAAIGAAAALTAALTLWPAETDPEDAAAFVSAITPTGPPAGFRVDDDSNTPEIDGAPGDPLQIDRSRSYFGCDVEADPPLPAEAGVLAATNSRYREDVGPQPDRFRDSVFYTVAYLDAPHHDTIMSQIRSRIGDCRTEVPVGFTTVRFSNNTLSGADEHVGYIANLPPTTNFAQFPPQVGSCEFARVDAIVVRACALVSNERVNILPGFDSTDAEDNRLRSTTRALLEPLIDEARRQQADE</sequence>
<dbReference type="Proteomes" id="UP000319818">
    <property type="component" value="Unassembled WGS sequence"/>
</dbReference>
<dbReference type="Gene3D" id="3.30.200.20">
    <property type="entry name" value="Phosphorylase Kinase, domain 1"/>
    <property type="match status" value="1"/>
</dbReference>
<keyword evidence="8" id="KW-0723">Serine/threonine-protein kinase</keyword>
<evidence type="ECO:0000256" key="4">
    <source>
        <dbReference type="ARBA" id="ARBA00022840"/>
    </source>
</evidence>
<dbReference type="InterPro" id="IPR008271">
    <property type="entry name" value="Ser/Thr_kinase_AS"/>
</dbReference>
<feature type="binding site" evidence="5">
    <location>
        <position position="43"/>
    </location>
    <ligand>
        <name>ATP</name>
        <dbReference type="ChEBI" id="CHEBI:30616"/>
    </ligand>
</feature>
<evidence type="ECO:0000313" key="8">
    <source>
        <dbReference type="EMBL" id="TQM43784.1"/>
    </source>
</evidence>
<reference evidence="8 9" key="1">
    <citation type="submission" date="2019-06" db="EMBL/GenBank/DDBJ databases">
        <title>Sequencing the genomes of 1000 actinobacteria strains.</title>
        <authorList>
            <person name="Klenk H.-P."/>
        </authorList>
    </citation>
    <scope>NUCLEOTIDE SEQUENCE [LARGE SCALE GENOMIC DNA]</scope>
    <source>
        <strain evidence="8 9">DSM 45511</strain>
    </source>
</reference>
<dbReference type="RefSeq" id="WP_170225478.1">
    <property type="nucleotide sequence ID" value="NZ_VFPH01000001.1"/>
</dbReference>
<dbReference type="Gene3D" id="1.10.510.10">
    <property type="entry name" value="Transferase(Phosphotransferase) domain 1"/>
    <property type="match status" value="1"/>
</dbReference>
<dbReference type="PROSITE" id="PS50011">
    <property type="entry name" value="PROTEIN_KINASE_DOM"/>
    <property type="match status" value="1"/>
</dbReference>
<comment type="caution">
    <text evidence="8">The sequence shown here is derived from an EMBL/GenBank/DDBJ whole genome shotgun (WGS) entry which is preliminary data.</text>
</comment>
<evidence type="ECO:0000256" key="1">
    <source>
        <dbReference type="ARBA" id="ARBA00022679"/>
    </source>
</evidence>
<dbReference type="InterPro" id="IPR000719">
    <property type="entry name" value="Prot_kinase_dom"/>
</dbReference>
<evidence type="ECO:0000256" key="6">
    <source>
        <dbReference type="SAM" id="MobiDB-lite"/>
    </source>
</evidence>
<evidence type="ECO:0000256" key="3">
    <source>
        <dbReference type="ARBA" id="ARBA00022777"/>
    </source>
</evidence>
<dbReference type="EMBL" id="VFPH01000001">
    <property type="protein sequence ID" value="TQM43784.1"/>
    <property type="molecule type" value="Genomic_DNA"/>
</dbReference>
<evidence type="ECO:0000259" key="7">
    <source>
        <dbReference type="PROSITE" id="PS50011"/>
    </source>
</evidence>
<accession>A0A543GCM8</accession>
<gene>
    <name evidence="8" type="ORF">FB388_1135</name>
</gene>
<proteinExistence type="predicted"/>
<dbReference type="SUPFAM" id="SSF56112">
    <property type="entry name" value="Protein kinase-like (PK-like)"/>
    <property type="match status" value="1"/>
</dbReference>
<dbReference type="AlphaFoldDB" id="A0A543GCM8"/>
<evidence type="ECO:0000256" key="5">
    <source>
        <dbReference type="PROSITE-ProRule" id="PRU10141"/>
    </source>
</evidence>
<dbReference type="InterPro" id="IPR017441">
    <property type="entry name" value="Protein_kinase_ATP_BS"/>
</dbReference>
<feature type="domain" description="Protein kinase" evidence="7">
    <location>
        <begin position="15"/>
        <end position="267"/>
    </location>
</feature>
<keyword evidence="2 5" id="KW-0547">Nucleotide-binding</keyword>
<organism evidence="8 9">
    <name type="scientific">Pseudonocardia cypriaca</name>
    <dbReference type="NCBI Taxonomy" id="882449"/>
    <lineage>
        <taxon>Bacteria</taxon>
        <taxon>Bacillati</taxon>
        <taxon>Actinomycetota</taxon>
        <taxon>Actinomycetes</taxon>
        <taxon>Pseudonocardiales</taxon>
        <taxon>Pseudonocardiaceae</taxon>
        <taxon>Pseudonocardia</taxon>
    </lineage>
</organism>
<dbReference type="PROSITE" id="PS00108">
    <property type="entry name" value="PROTEIN_KINASE_ST"/>
    <property type="match status" value="1"/>
</dbReference>
<dbReference type="GO" id="GO:0004674">
    <property type="term" value="F:protein serine/threonine kinase activity"/>
    <property type="evidence" value="ECO:0007669"/>
    <property type="project" value="UniProtKB-KW"/>
</dbReference>
<evidence type="ECO:0000313" key="9">
    <source>
        <dbReference type="Proteomes" id="UP000319818"/>
    </source>
</evidence>
<dbReference type="PANTHER" id="PTHR43289:SF34">
    <property type="entry name" value="SERINE_THREONINE-PROTEIN KINASE YBDM-RELATED"/>
    <property type="match status" value="1"/>
</dbReference>
<keyword evidence="4 5" id="KW-0067">ATP-binding</keyword>
<keyword evidence="3 8" id="KW-0418">Kinase</keyword>
<dbReference type="CDD" id="cd14014">
    <property type="entry name" value="STKc_PknB_like"/>
    <property type="match status" value="1"/>
</dbReference>
<dbReference type="InterPro" id="IPR011009">
    <property type="entry name" value="Kinase-like_dom_sf"/>
</dbReference>
<dbReference type="GO" id="GO:0005524">
    <property type="term" value="F:ATP binding"/>
    <property type="evidence" value="ECO:0007669"/>
    <property type="project" value="UniProtKB-UniRule"/>
</dbReference>
<protein>
    <submittedName>
        <fullName evidence="8">Serine/threonine protein kinase</fullName>
    </submittedName>
</protein>
<dbReference type="PANTHER" id="PTHR43289">
    <property type="entry name" value="MITOGEN-ACTIVATED PROTEIN KINASE KINASE KINASE 20-RELATED"/>
    <property type="match status" value="1"/>
</dbReference>